<keyword evidence="1" id="KW-0808">Transferase</keyword>
<evidence type="ECO:0000313" key="1">
    <source>
        <dbReference type="EMBL" id="WWR45521.1"/>
    </source>
</evidence>
<keyword evidence="2" id="KW-1185">Reference proteome</keyword>
<gene>
    <name evidence="1" type="ORF">RZ517_12015</name>
</gene>
<dbReference type="GO" id="GO:0016757">
    <property type="term" value="F:glycosyltransferase activity"/>
    <property type="evidence" value="ECO:0007669"/>
    <property type="project" value="UniProtKB-KW"/>
</dbReference>
<accession>A0ABZ2HCQ8</accession>
<proteinExistence type="predicted"/>
<dbReference type="EC" id="2.4.-.-" evidence="1"/>
<dbReference type="RefSeq" id="WP_338548455.1">
    <property type="nucleotide sequence ID" value="NZ_CP146069.1"/>
</dbReference>
<protein>
    <submittedName>
        <fullName evidence="1">Glycosyltransferase family 2 protein</fullName>
        <ecNumber evidence="1">2.4.-.-</ecNumber>
    </submittedName>
</protein>
<name>A0ABZ2HCQ8_9RHOB</name>
<keyword evidence="1" id="KW-0328">Glycosyltransferase</keyword>
<dbReference type="Pfam" id="PF13704">
    <property type="entry name" value="Glyco_tranf_2_4"/>
    <property type="match status" value="1"/>
</dbReference>
<evidence type="ECO:0000313" key="2">
    <source>
        <dbReference type="Proteomes" id="UP001364156"/>
    </source>
</evidence>
<organism evidence="1 2">
    <name type="scientific">Roseovarius phycicola</name>
    <dbReference type="NCBI Taxonomy" id="3080976"/>
    <lineage>
        <taxon>Bacteria</taxon>
        <taxon>Pseudomonadati</taxon>
        <taxon>Pseudomonadota</taxon>
        <taxon>Alphaproteobacteria</taxon>
        <taxon>Rhodobacterales</taxon>
        <taxon>Roseobacteraceae</taxon>
        <taxon>Roseovarius</taxon>
    </lineage>
</organism>
<dbReference type="EMBL" id="CP146069">
    <property type="protein sequence ID" value="WWR45521.1"/>
    <property type="molecule type" value="Genomic_DNA"/>
</dbReference>
<reference evidence="1 2" key="1">
    <citation type="submission" date="2023-10" db="EMBL/GenBank/DDBJ databases">
        <title>Roseovarius strain S88 nov., isolated from a marine algae.</title>
        <authorList>
            <person name="Lee M.W."/>
            <person name="Lee J.K."/>
            <person name="Kim J.M."/>
            <person name="Choi D.G."/>
            <person name="Baek J.H."/>
            <person name="Bayburt H."/>
            <person name="Jung J.J."/>
            <person name="Han D.M."/>
            <person name="Jeon C.O."/>
        </authorList>
    </citation>
    <scope>NUCLEOTIDE SEQUENCE [LARGE SCALE GENOMIC DNA]</scope>
    <source>
        <strain evidence="1 2">S88</strain>
    </source>
</reference>
<sequence length="323" mass="36880">MSRDPTWGVVATIKAPDTDILNFAAWHLDQGAQRVQIYLDEDAPKARVALKAHPKCRVIVTDAQYWKRRRRHKGRPEKHQTRQSLNATHCYKRNPKVDWLLHTDVDEFLWPVASLTDQLAALPDATISARVRPIEVMAPDPNDPLDPGVFWCKACARLPAHRRAESEAIYSTYGSHLNGGFISHVAGKVFVRTGQEDVSLRIHNAFHAGEMDPEPSELSQTRLVHMHAPDWDHWYRHYRYRLKHGSYRADLRPAPQPDGVSLNKHALFAKLEAEGGEEALRMLYQEVCTATPELRERLKAHGLLHKVTLDLDACRARHFPDFG</sequence>
<dbReference type="Proteomes" id="UP001364156">
    <property type="component" value="Chromosome"/>
</dbReference>